<dbReference type="Gene3D" id="3.40.630.30">
    <property type="match status" value="1"/>
</dbReference>
<feature type="domain" description="N-acetyltransferase" evidence="2">
    <location>
        <begin position="28"/>
        <end position="197"/>
    </location>
</feature>
<evidence type="ECO:0000259" key="2">
    <source>
        <dbReference type="PROSITE" id="PS51186"/>
    </source>
</evidence>
<reference evidence="3 4" key="1">
    <citation type="submission" date="2021-09" db="EMBL/GenBank/DDBJ databases">
        <title>Isoptericola luteus sp. nov., a novel bacterium isolated from Harbin, the capital city of Heilongjiang province.</title>
        <authorList>
            <person name="Li J."/>
        </authorList>
    </citation>
    <scope>NUCLEOTIDE SEQUENCE [LARGE SCALE GENOMIC DNA]</scope>
    <source>
        <strain evidence="3 4">NEAU-Y5</strain>
    </source>
</reference>
<dbReference type="InterPro" id="IPR000182">
    <property type="entry name" value="GNAT_dom"/>
</dbReference>
<dbReference type="Proteomes" id="UP001319870">
    <property type="component" value="Unassembled WGS sequence"/>
</dbReference>
<dbReference type="EC" id="2.3.1.-" evidence="3"/>
<keyword evidence="4" id="KW-1185">Reference proteome</keyword>
<dbReference type="CDD" id="cd04301">
    <property type="entry name" value="NAT_SF"/>
    <property type="match status" value="1"/>
</dbReference>
<keyword evidence="3" id="KW-0808">Transferase</keyword>
<gene>
    <name evidence="3" type="ORF">LEP48_13910</name>
</gene>
<feature type="region of interest" description="Disordered" evidence="1">
    <location>
        <begin position="1"/>
        <end position="22"/>
    </location>
</feature>
<dbReference type="EMBL" id="JAIXCQ010000010">
    <property type="protein sequence ID" value="MCA5894433.1"/>
    <property type="molecule type" value="Genomic_DNA"/>
</dbReference>
<accession>A0ABS7ZHN1</accession>
<dbReference type="PROSITE" id="PS51186">
    <property type="entry name" value="GNAT"/>
    <property type="match status" value="1"/>
</dbReference>
<proteinExistence type="predicted"/>
<comment type="caution">
    <text evidence="3">The sequence shown here is derived from an EMBL/GenBank/DDBJ whole genome shotgun (WGS) entry which is preliminary data.</text>
</comment>
<evidence type="ECO:0000256" key="1">
    <source>
        <dbReference type="SAM" id="MobiDB-lite"/>
    </source>
</evidence>
<protein>
    <submittedName>
        <fullName evidence="3">GNAT family N-acetyltransferase</fullName>
        <ecNumber evidence="3">2.3.1.-</ecNumber>
    </submittedName>
</protein>
<dbReference type="Pfam" id="PF00583">
    <property type="entry name" value="Acetyltransf_1"/>
    <property type="match status" value="1"/>
</dbReference>
<name>A0ABS7ZHN1_9MICO</name>
<dbReference type="InterPro" id="IPR016181">
    <property type="entry name" value="Acyl_CoA_acyltransferase"/>
</dbReference>
<organism evidence="3 4">
    <name type="scientific">Isoptericola luteus</name>
    <dbReference type="NCBI Taxonomy" id="2879484"/>
    <lineage>
        <taxon>Bacteria</taxon>
        <taxon>Bacillati</taxon>
        <taxon>Actinomycetota</taxon>
        <taxon>Actinomycetes</taxon>
        <taxon>Micrococcales</taxon>
        <taxon>Promicromonosporaceae</taxon>
        <taxon>Isoptericola</taxon>
    </lineage>
</organism>
<dbReference type="SUPFAM" id="SSF55729">
    <property type="entry name" value="Acyl-CoA N-acyltransferases (Nat)"/>
    <property type="match status" value="2"/>
</dbReference>
<keyword evidence="3" id="KW-0012">Acyltransferase</keyword>
<dbReference type="RefSeq" id="WP_225566201.1">
    <property type="nucleotide sequence ID" value="NZ_JAIXCQ010000010.1"/>
</dbReference>
<evidence type="ECO:0000313" key="4">
    <source>
        <dbReference type="Proteomes" id="UP001319870"/>
    </source>
</evidence>
<sequence>MVTTPAAPAWHLVEAPTPDSSDHPDAWVATAISDLVRHASLADVGHDDFAPRAVDVLVGIAHQEHAHRRHVLAVSGDEPTAGHAMRVVGHGVLVLPRSDNRHLAIAQVTVAPSHRGRGIGTALAERLRELAVEDGRTTVLGEVEFAAEAEPGTPGAVGPAEGPGLVPGDLPGLRFAQRAGLRLELVERRSVLELPLPDGVIDRFVAEAATHAGDDYRLHTWQGTVPEEWVEQLAALEQSLSEDEPNGGLALEAERWDGARLRVEEAKRRERGQDVLVTAVEHVPTGTLAGMTYLQFTDDRPELTEQESTVVLAGHRGHRLGMLMKAVNLREHARVRPQARRVSTWNNETNGPMLAINVALGFRPAGGSAELQASLTEPARPDQRGSS</sequence>
<dbReference type="GO" id="GO:0016746">
    <property type="term" value="F:acyltransferase activity"/>
    <property type="evidence" value="ECO:0007669"/>
    <property type="project" value="UniProtKB-KW"/>
</dbReference>
<evidence type="ECO:0000313" key="3">
    <source>
        <dbReference type="EMBL" id="MCA5894433.1"/>
    </source>
</evidence>